<dbReference type="PANTHER" id="PTHR37984:SF5">
    <property type="entry name" value="PROTEIN NYNRIN-LIKE"/>
    <property type="match status" value="1"/>
</dbReference>
<sequence>MIVDSGSGVSLVRYDFIKSFNNMITPTDNNIVKTANDGYLKIIGSIELDLILDEIVVRHVFGVSTNLFCDCLLGTDFLKRHSILLDFCSNTLVMSSQGARMTTNSAQMTNTLNSSALISNIDERIKKLNVKDVFKLKLRDLILSFKSIFSNGEFDVGRYFGKTYPIRTIDSAPIKQKVRRISWHLEKVSRDALDCMLQVGIIKPGSSPWASPIVIVPMKNGAYVCIDYQKLNKISIADAYPLPRRDSILDSLSAQKYFLPLIWHRNAIKSA</sequence>
<dbReference type="EMBL" id="JWZT01005403">
    <property type="protein sequence ID" value="KII60875.1"/>
    <property type="molecule type" value="Genomic_DNA"/>
</dbReference>
<dbReference type="Gene3D" id="3.30.70.270">
    <property type="match status" value="1"/>
</dbReference>
<dbReference type="Gene3D" id="3.10.10.10">
    <property type="entry name" value="HIV Type 1 Reverse Transcriptase, subunit A, domain 1"/>
    <property type="match status" value="1"/>
</dbReference>
<protein>
    <submittedName>
        <fullName evidence="5">Retrovirus-related Pol polyprotein</fullName>
    </submittedName>
</protein>
<dbReference type="InterPro" id="IPR050951">
    <property type="entry name" value="Retrovirus_Pol_polyprotein"/>
</dbReference>
<gene>
    <name evidence="5" type="ORF">RF11_04414</name>
</gene>
<dbReference type="PANTHER" id="PTHR37984">
    <property type="entry name" value="PROTEIN CBG26694"/>
    <property type="match status" value="1"/>
</dbReference>
<dbReference type="Gene3D" id="2.40.70.10">
    <property type="entry name" value="Acid Proteases"/>
    <property type="match status" value="1"/>
</dbReference>
<keyword evidence="6" id="KW-1185">Reference proteome</keyword>
<evidence type="ECO:0000256" key="1">
    <source>
        <dbReference type="ARBA" id="ARBA00022679"/>
    </source>
</evidence>
<comment type="caution">
    <text evidence="5">The sequence shown here is derived from an EMBL/GenBank/DDBJ whole genome shotgun (WGS) entry which is preliminary data.</text>
</comment>
<dbReference type="AlphaFoldDB" id="A0A0C2M1C3"/>
<reference evidence="5 6" key="1">
    <citation type="journal article" date="2014" name="Genome Biol. Evol.">
        <title>The genome of the myxosporean Thelohanellus kitauei shows adaptations to nutrient acquisition within its fish host.</title>
        <authorList>
            <person name="Yang Y."/>
            <person name="Xiong J."/>
            <person name="Zhou Z."/>
            <person name="Huo F."/>
            <person name="Miao W."/>
            <person name="Ran C."/>
            <person name="Liu Y."/>
            <person name="Zhang J."/>
            <person name="Feng J."/>
            <person name="Wang M."/>
            <person name="Wang M."/>
            <person name="Wang L."/>
            <person name="Yao B."/>
        </authorList>
    </citation>
    <scope>NUCLEOTIDE SEQUENCE [LARGE SCALE GENOMIC DNA]</scope>
    <source>
        <strain evidence="5">Wuqing</strain>
    </source>
</reference>
<keyword evidence="4" id="KW-0378">Hydrolase</keyword>
<evidence type="ECO:0000313" key="6">
    <source>
        <dbReference type="Proteomes" id="UP000031668"/>
    </source>
</evidence>
<dbReference type="OrthoDB" id="425619at2759"/>
<dbReference type="SUPFAM" id="SSF56672">
    <property type="entry name" value="DNA/RNA polymerases"/>
    <property type="match status" value="1"/>
</dbReference>
<keyword evidence="4" id="KW-0255">Endonuclease</keyword>
<organism evidence="5 6">
    <name type="scientific">Thelohanellus kitauei</name>
    <name type="common">Myxosporean</name>
    <dbReference type="NCBI Taxonomy" id="669202"/>
    <lineage>
        <taxon>Eukaryota</taxon>
        <taxon>Metazoa</taxon>
        <taxon>Cnidaria</taxon>
        <taxon>Myxozoa</taxon>
        <taxon>Myxosporea</taxon>
        <taxon>Bivalvulida</taxon>
        <taxon>Platysporina</taxon>
        <taxon>Myxobolidae</taxon>
        <taxon>Thelohanellus</taxon>
    </lineage>
</organism>
<accession>A0A0C2M1C3</accession>
<dbReference type="GO" id="GO:0004519">
    <property type="term" value="F:endonuclease activity"/>
    <property type="evidence" value="ECO:0007669"/>
    <property type="project" value="UniProtKB-KW"/>
</dbReference>
<evidence type="ECO:0000256" key="4">
    <source>
        <dbReference type="ARBA" id="ARBA00022759"/>
    </source>
</evidence>
<dbReference type="SUPFAM" id="SSF50630">
    <property type="entry name" value="Acid proteases"/>
    <property type="match status" value="1"/>
</dbReference>
<dbReference type="InterPro" id="IPR043128">
    <property type="entry name" value="Rev_trsase/Diguanyl_cyclase"/>
</dbReference>
<dbReference type="GO" id="GO:0016779">
    <property type="term" value="F:nucleotidyltransferase activity"/>
    <property type="evidence" value="ECO:0007669"/>
    <property type="project" value="UniProtKB-KW"/>
</dbReference>
<keyword evidence="2" id="KW-0548">Nucleotidyltransferase</keyword>
<evidence type="ECO:0000256" key="2">
    <source>
        <dbReference type="ARBA" id="ARBA00022695"/>
    </source>
</evidence>
<name>A0A0C2M1C3_THEKT</name>
<dbReference type="InterPro" id="IPR021109">
    <property type="entry name" value="Peptidase_aspartic_dom_sf"/>
</dbReference>
<dbReference type="CDD" id="cd00303">
    <property type="entry name" value="retropepsin_like"/>
    <property type="match status" value="1"/>
</dbReference>
<dbReference type="InterPro" id="IPR043502">
    <property type="entry name" value="DNA/RNA_pol_sf"/>
</dbReference>
<proteinExistence type="predicted"/>
<evidence type="ECO:0000256" key="3">
    <source>
        <dbReference type="ARBA" id="ARBA00022722"/>
    </source>
</evidence>
<keyword evidence="1" id="KW-0808">Transferase</keyword>
<evidence type="ECO:0000313" key="5">
    <source>
        <dbReference type="EMBL" id="KII60875.1"/>
    </source>
</evidence>
<keyword evidence="3" id="KW-0540">Nuclease</keyword>
<dbReference type="Proteomes" id="UP000031668">
    <property type="component" value="Unassembled WGS sequence"/>
</dbReference>